<dbReference type="Gene3D" id="3.30.200.20">
    <property type="entry name" value="Phosphorylase Kinase, domain 1"/>
    <property type="match status" value="1"/>
</dbReference>
<feature type="domain" description="Protein kinase" evidence="2">
    <location>
        <begin position="51"/>
        <end position="134"/>
    </location>
</feature>
<organism evidence="3 4">
    <name type="scientific">Trichoderma longibrachiatum ATCC 18648</name>
    <dbReference type="NCBI Taxonomy" id="983965"/>
    <lineage>
        <taxon>Eukaryota</taxon>
        <taxon>Fungi</taxon>
        <taxon>Dikarya</taxon>
        <taxon>Ascomycota</taxon>
        <taxon>Pezizomycotina</taxon>
        <taxon>Sordariomycetes</taxon>
        <taxon>Hypocreomycetidae</taxon>
        <taxon>Hypocreales</taxon>
        <taxon>Hypocreaceae</taxon>
        <taxon>Trichoderma</taxon>
    </lineage>
</organism>
<dbReference type="PROSITE" id="PS50011">
    <property type="entry name" value="PROTEIN_KINASE_DOM"/>
    <property type="match status" value="1"/>
</dbReference>
<name>A0A2T4C2J2_TRILO</name>
<dbReference type="GO" id="GO:0004672">
    <property type="term" value="F:protein kinase activity"/>
    <property type="evidence" value="ECO:0007669"/>
    <property type="project" value="InterPro"/>
</dbReference>
<dbReference type="InterPro" id="IPR011009">
    <property type="entry name" value="Kinase-like_dom_sf"/>
</dbReference>
<dbReference type="InterPro" id="IPR000719">
    <property type="entry name" value="Prot_kinase_dom"/>
</dbReference>
<accession>A0A2T4C2J2</accession>
<evidence type="ECO:0000256" key="1">
    <source>
        <dbReference type="PROSITE-ProRule" id="PRU10141"/>
    </source>
</evidence>
<proteinExistence type="predicted"/>
<dbReference type="Proteomes" id="UP000240760">
    <property type="component" value="Unassembled WGS sequence"/>
</dbReference>
<dbReference type="STRING" id="983965.A0A2T4C2J2"/>
<dbReference type="OrthoDB" id="248923at2759"/>
<gene>
    <name evidence="3" type="ORF">M440DRAFT_1392292</name>
</gene>
<dbReference type="GO" id="GO:0005524">
    <property type="term" value="F:ATP binding"/>
    <property type="evidence" value="ECO:0007669"/>
    <property type="project" value="UniProtKB-UniRule"/>
</dbReference>
<reference evidence="3 4" key="1">
    <citation type="submission" date="2016-07" db="EMBL/GenBank/DDBJ databases">
        <title>Multiple horizontal gene transfer events from other fungi enriched the ability of initially mycotrophic Trichoderma (Ascomycota) to feed on dead plant biomass.</title>
        <authorList>
            <consortium name="DOE Joint Genome Institute"/>
            <person name="Aerts A."/>
            <person name="Atanasova L."/>
            <person name="Chenthamara K."/>
            <person name="Zhang J."/>
            <person name="Grujic M."/>
            <person name="Henrissat B."/>
            <person name="Kuo A."/>
            <person name="Salamov A."/>
            <person name="Lipzen A."/>
            <person name="Labutti K."/>
            <person name="Barry K."/>
            <person name="Miao Y."/>
            <person name="Rahimi M.J."/>
            <person name="Shen Q."/>
            <person name="Grigoriev I.V."/>
            <person name="Kubicek C.P."/>
            <person name="Druzhinina I.S."/>
        </authorList>
    </citation>
    <scope>NUCLEOTIDE SEQUENCE [LARGE SCALE GENOMIC DNA]</scope>
    <source>
        <strain evidence="3 4">ATCC 18648</strain>
    </source>
</reference>
<keyword evidence="4" id="KW-1185">Reference proteome</keyword>
<feature type="binding site" evidence="1">
    <location>
        <position position="80"/>
    </location>
    <ligand>
        <name>ATP</name>
        <dbReference type="ChEBI" id="CHEBI:30616"/>
    </ligand>
</feature>
<protein>
    <recommendedName>
        <fullName evidence="2">Protein kinase domain-containing protein</fullName>
    </recommendedName>
</protein>
<keyword evidence="1" id="KW-0067">ATP-binding</keyword>
<dbReference type="AlphaFoldDB" id="A0A2T4C2J2"/>
<evidence type="ECO:0000313" key="3">
    <source>
        <dbReference type="EMBL" id="PTB75783.1"/>
    </source>
</evidence>
<dbReference type="InterPro" id="IPR017441">
    <property type="entry name" value="Protein_kinase_ATP_BS"/>
</dbReference>
<sequence length="134" mass="13987">MQPPYAGSLPNGFSSAPNYSATKHKAIEDARAAQAVVLRECAEAGREVPPYKLLELIGKGSFGRVYKAVGTKTSQLVAVKVISIEEGDGIQPGAADTLGDILKEVNTLKLTAAAATATRAATTNRKEKGGEDMV</sequence>
<evidence type="ECO:0000313" key="4">
    <source>
        <dbReference type="Proteomes" id="UP000240760"/>
    </source>
</evidence>
<dbReference type="SUPFAM" id="SSF56112">
    <property type="entry name" value="Protein kinase-like (PK-like)"/>
    <property type="match status" value="1"/>
</dbReference>
<dbReference type="PROSITE" id="PS00107">
    <property type="entry name" value="PROTEIN_KINASE_ATP"/>
    <property type="match status" value="1"/>
</dbReference>
<dbReference type="EMBL" id="KZ679133">
    <property type="protein sequence ID" value="PTB75783.1"/>
    <property type="molecule type" value="Genomic_DNA"/>
</dbReference>
<evidence type="ECO:0000259" key="2">
    <source>
        <dbReference type="PROSITE" id="PS50011"/>
    </source>
</evidence>
<keyword evidence="1" id="KW-0547">Nucleotide-binding</keyword>